<dbReference type="EMBL" id="GHBP01000264">
    <property type="protein sequence ID" value="NDJ92228.1"/>
    <property type="molecule type" value="Transcribed_RNA"/>
</dbReference>
<sequence>MNTVPESTQVNIASIYVGELKPEVNEQILYNHFCPHGQVLSVKVCRDSHTHNSLGYAYVNFRTSQEAEKAMENVNFTHIEGKPCRVMWSMRDPNRRKLGIGNLFIKNIEPMLDSKALYQGFSTFGPVLSCKIAVDEYGLSKGYGFIQFYNEKDAENARIRSNGVIFMKKKLVVTKFIPKSARTDAKPVNPNEYTNVFVKNFGLEWTHEDLKNAFSKFGEITSCLIQKDQQDKSLGFGFVNFATHQSAAEAVKVMNGFELPNGLKLFASKAMKKLERQAFLKKQYEQKKKEYYKQFQNLNLYVKNFDESISDEKLGELFAPYGKIKSSHVMKDDAGKSKGFGFVCFETLEEAAAALHNMNSKVLDTKPLYVAYAQSREERRKALEQQTYNGGFRPQIFPAGSVPFMYPHPGGVPYPHPSQFQRFSNPGSGRPQGRAMQSHVPHPNQGYPQPGPRQNFGYAQSGSYMQQNYRPRSNMPMSRNPQSGNSYGQRPQQVSMNHIVSENVPRPKRDEFRPSLKPSVSDSMTVFKDRFHVVCQAHFHRMNYNMDWLTAISDLLMEHFTNSHSTSKISDKEIEDAINNVYEDYAAKYAKPQ</sequence>
<protein>
    <submittedName>
        <fullName evidence="10">Polyadenylate-binding protein, cytoplasmic and nuclear (Trinotate prediction)</fullName>
    </submittedName>
</protein>
<dbReference type="GO" id="GO:0005634">
    <property type="term" value="C:nucleus"/>
    <property type="evidence" value="ECO:0007669"/>
    <property type="project" value="UniProtKB-SubCell"/>
</dbReference>
<feature type="domain" description="RRM" evidence="9">
    <location>
        <begin position="194"/>
        <end position="272"/>
    </location>
</feature>
<evidence type="ECO:0000256" key="1">
    <source>
        <dbReference type="ARBA" id="ARBA00004123"/>
    </source>
</evidence>
<reference evidence="10" key="1">
    <citation type="submission" date="2018-11" db="EMBL/GenBank/DDBJ databases">
        <title>Henneguya salminicola genome and transcriptome.</title>
        <authorList>
            <person name="Yahalomi D."/>
            <person name="Atkinson S.D."/>
            <person name="Neuhof M."/>
            <person name="Chang E.S."/>
            <person name="Philippe H."/>
            <person name="Cartwright P."/>
            <person name="Bartholomew J.L."/>
            <person name="Huchon D."/>
        </authorList>
    </citation>
    <scope>NUCLEOTIDE SEQUENCE</scope>
    <source>
        <strain evidence="10">Hz1</strain>
        <tissue evidence="10">Whole</tissue>
    </source>
</reference>
<keyword evidence="4" id="KW-0677">Repeat</keyword>
<evidence type="ECO:0000256" key="6">
    <source>
        <dbReference type="ARBA" id="ARBA00023242"/>
    </source>
</evidence>
<dbReference type="SUPFAM" id="SSF54928">
    <property type="entry name" value="RNA-binding domain, RBD"/>
    <property type="match status" value="3"/>
</dbReference>
<feature type="domain" description="RRM" evidence="9">
    <location>
        <begin position="13"/>
        <end position="91"/>
    </location>
</feature>
<dbReference type="GO" id="GO:0003723">
    <property type="term" value="F:RNA binding"/>
    <property type="evidence" value="ECO:0007669"/>
    <property type="project" value="UniProtKB-UniRule"/>
</dbReference>
<dbReference type="FunFam" id="3.30.70.330:FF:000651">
    <property type="entry name" value="Poly(A) binding protein cytoplasmic 1 like"/>
    <property type="match status" value="1"/>
</dbReference>
<dbReference type="InterPro" id="IPR003954">
    <property type="entry name" value="RRM_euk-type"/>
</dbReference>
<dbReference type="Pfam" id="PF00076">
    <property type="entry name" value="RRM_1"/>
    <property type="match status" value="4"/>
</dbReference>
<dbReference type="PANTHER" id="PTHR24012">
    <property type="entry name" value="RNA BINDING PROTEIN"/>
    <property type="match status" value="1"/>
</dbReference>
<feature type="domain" description="RRM" evidence="9">
    <location>
        <begin position="101"/>
        <end position="178"/>
    </location>
</feature>
<feature type="region of interest" description="Disordered" evidence="8">
    <location>
        <begin position="420"/>
        <end position="491"/>
    </location>
</feature>
<dbReference type="NCBIfam" id="TIGR01628">
    <property type="entry name" value="PABP-1234"/>
    <property type="match status" value="1"/>
</dbReference>
<evidence type="ECO:0000256" key="5">
    <source>
        <dbReference type="ARBA" id="ARBA00022884"/>
    </source>
</evidence>
<name>A0A6G3MDW3_HENSL</name>
<proteinExistence type="predicted"/>
<organism evidence="10">
    <name type="scientific">Henneguya salminicola</name>
    <name type="common">Myxosporean</name>
    <dbReference type="NCBI Taxonomy" id="69463"/>
    <lineage>
        <taxon>Eukaryota</taxon>
        <taxon>Metazoa</taxon>
        <taxon>Cnidaria</taxon>
        <taxon>Myxozoa</taxon>
        <taxon>Myxosporea</taxon>
        <taxon>Bivalvulida</taxon>
        <taxon>Platysporina</taxon>
        <taxon>Myxobolidae</taxon>
        <taxon>Henneguya</taxon>
    </lineage>
</organism>
<dbReference type="SMART" id="SM00360">
    <property type="entry name" value="RRM"/>
    <property type="match status" value="4"/>
</dbReference>
<feature type="compositionally biased region" description="Polar residues" evidence="8">
    <location>
        <begin position="457"/>
        <end position="491"/>
    </location>
</feature>
<dbReference type="InterPro" id="IPR035979">
    <property type="entry name" value="RBD_domain_sf"/>
</dbReference>
<evidence type="ECO:0000256" key="7">
    <source>
        <dbReference type="PROSITE-ProRule" id="PRU00176"/>
    </source>
</evidence>
<accession>A0A6G3MDW3</accession>
<evidence type="ECO:0000256" key="8">
    <source>
        <dbReference type="SAM" id="MobiDB-lite"/>
    </source>
</evidence>
<dbReference type="InterPro" id="IPR000504">
    <property type="entry name" value="RRM_dom"/>
</dbReference>
<dbReference type="PROSITE" id="PS50102">
    <property type="entry name" value="RRM"/>
    <property type="match status" value="4"/>
</dbReference>
<evidence type="ECO:0000259" key="9">
    <source>
        <dbReference type="PROSITE" id="PS50102"/>
    </source>
</evidence>
<keyword evidence="3" id="KW-0963">Cytoplasm</keyword>
<dbReference type="InterPro" id="IPR012677">
    <property type="entry name" value="Nucleotide-bd_a/b_plait_sf"/>
</dbReference>
<dbReference type="Gene3D" id="3.30.70.330">
    <property type="match status" value="4"/>
</dbReference>
<dbReference type="InterPro" id="IPR006515">
    <property type="entry name" value="PABP_1234"/>
</dbReference>
<keyword evidence="5 7" id="KW-0694">RNA-binding</keyword>
<evidence type="ECO:0000256" key="3">
    <source>
        <dbReference type="ARBA" id="ARBA00022490"/>
    </source>
</evidence>
<evidence type="ECO:0000256" key="2">
    <source>
        <dbReference type="ARBA" id="ARBA00004496"/>
    </source>
</evidence>
<dbReference type="AlphaFoldDB" id="A0A6G3MDW3"/>
<keyword evidence="6" id="KW-0539">Nucleus</keyword>
<dbReference type="SMART" id="SM00361">
    <property type="entry name" value="RRM_1"/>
    <property type="match status" value="4"/>
</dbReference>
<dbReference type="GO" id="GO:0005737">
    <property type="term" value="C:cytoplasm"/>
    <property type="evidence" value="ECO:0007669"/>
    <property type="project" value="UniProtKB-SubCell"/>
</dbReference>
<feature type="domain" description="RRM" evidence="9">
    <location>
        <begin position="298"/>
        <end position="375"/>
    </location>
</feature>
<evidence type="ECO:0000313" key="10">
    <source>
        <dbReference type="EMBL" id="NDJ92228.1"/>
    </source>
</evidence>
<comment type="subcellular location">
    <subcellularLocation>
        <location evidence="2">Cytoplasm</location>
    </subcellularLocation>
    <subcellularLocation>
        <location evidence="1">Nucleus</location>
    </subcellularLocation>
</comment>
<evidence type="ECO:0000256" key="4">
    <source>
        <dbReference type="ARBA" id="ARBA00022737"/>
    </source>
</evidence>